<gene>
    <name evidence="2" type="ORF">FRUB_04510</name>
</gene>
<feature type="compositionally biased region" description="Basic residues" evidence="1">
    <location>
        <begin position="42"/>
        <end position="52"/>
    </location>
</feature>
<organism evidence="2 3">
    <name type="scientific">Fimbriiglobus ruber</name>
    <dbReference type="NCBI Taxonomy" id="1908690"/>
    <lineage>
        <taxon>Bacteria</taxon>
        <taxon>Pseudomonadati</taxon>
        <taxon>Planctomycetota</taxon>
        <taxon>Planctomycetia</taxon>
        <taxon>Gemmatales</taxon>
        <taxon>Gemmataceae</taxon>
        <taxon>Fimbriiglobus</taxon>
    </lineage>
</organism>
<proteinExistence type="predicted"/>
<evidence type="ECO:0000313" key="3">
    <source>
        <dbReference type="Proteomes" id="UP000214646"/>
    </source>
</evidence>
<comment type="caution">
    <text evidence="2">The sequence shown here is derived from an EMBL/GenBank/DDBJ whole genome shotgun (WGS) entry which is preliminary data.</text>
</comment>
<accession>A0A225DM21</accession>
<protein>
    <submittedName>
        <fullName evidence="2">Uncharacterized protein</fullName>
    </submittedName>
</protein>
<name>A0A225DM21_9BACT</name>
<evidence type="ECO:0000313" key="2">
    <source>
        <dbReference type="EMBL" id="OWK42432.1"/>
    </source>
</evidence>
<keyword evidence="3" id="KW-1185">Reference proteome</keyword>
<feature type="region of interest" description="Disordered" evidence="1">
    <location>
        <begin position="1"/>
        <end position="52"/>
    </location>
</feature>
<dbReference type="AlphaFoldDB" id="A0A225DM21"/>
<dbReference type="EMBL" id="NIDE01000005">
    <property type="protein sequence ID" value="OWK42432.1"/>
    <property type="molecule type" value="Genomic_DNA"/>
</dbReference>
<sequence>MPDGDKESESNIEETDTYLGHPVRKCPPAYGGCRPGAERQPRGRKRQRVTSR</sequence>
<reference evidence="3" key="1">
    <citation type="submission" date="2017-06" db="EMBL/GenBank/DDBJ databases">
        <title>Genome analysis of Fimbriiglobus ruber SP5, the first member of the order Planctomycetales with confirmed chitinolytic capability.</title>
        <authorList>
            <person name="Ravin N.V."/>
            <person name="Rakitin A.L."/>
            <person name="Ivanova A.A."/>
            <person name="Beletsky A.V."/>
            <person name="Kulichevskaya I.S."/>
            <person name="Mardanov A.V."/>
            <person name="Dedysh S.N."/>
        </authorList>
    </citation>
    <scope>NUCLEOTIDE SEQUENCE [LARGE SCALE GENOMIC DNA]</scope>
    <source>
        <strain evidence="3">SP5</strain>
    </source>
</reference>
<dbReference type="Proteomes" id="UP000214646">
    <property type="component" value="Unassembled WGS sequence"/>
</dbReference>
<evidence type="ECO:0000256" key="1">
    <source>
        <dbReference type="SAM" id="MobiDB-lite"/>
    </source>
</evidence>